<feature type="non-terminal residue" evidence="1">
    <location>
        <position position="1"/>
    </location>
</feature>
<sequence length="89" mass="10271">GVFTCSTNSERACTENFRSVRLLCRSRRSRRTISICKNINKVIAKYGSLFTDDGEAYGYCDKVTHEIPVNSRKKTTFHTRRIPVHLETE</sequence>
<dbReference type="AlphaFoldDB" id="A0A4Z2DU71"/>
<dbReference type="OrthoDB" id="6156608at2759"/>
<feature type="non-terminal residue" evidence="1">
    <location>
        <position position="89"/>
    </location>
</feature>
<reference evidence="1 2" key="1">
    <citation type="submission" date="2019-03" db="EMBL/GenBank/DDBJ databases">
        <title>An improved genome assembly of the fluke Schistosoma japonicum.</title>
        <authorList>
            <person name="Hu W."/>
            <person name="Luo F."/>
            <person name="Yin M."/>
            <person name="Mo X."/>
            <person name="Sun C."/>
            <person name="Wu Q."/>
            <person name="Zhu B."/>
            <person name="Xiang M."/>
            <person name="Wang J."/>
            <person name="Wang Y."/>
            <person name="Zhang T."/>
            <person name="Xu B."/>
            <person name="Zheng H."/>
            <person name="Feng Z."/>
        </authorList>
    </citation>
    <scope>NUCLEOTIDE SEQUENCE [LARGE SCALE GENOMIC DNA]</scope>
    <source>
        <strain evidence="1">HuSjv2</strain>
        <tissue evidence="1">Worms</tissue>
    </source>
</reference>
<name>A0A4Z2DU71_SCHJA</name>
<protein>
    <submittedName>
        <fullName evidence="1">Gap-Pol polyprotein</fullName>
    </submittedName>
</protein>
<comment type="caution">
    <text evidence="1">The sequence shown here is derived from an EMBL/GenBank/DDBJ whole genome shotgun (WGS) entry which is preliminary data.</text>
</comment>
<dbReference type="Proteomes" id="UP000311919">
    <property type="component" value="Unassembled WGS sequence"/>
</dbReference>
<accession>A0A4Z2DU71</accession>
<evidence type="ECO:0000313" key="2">
    <source>
        <dbReference type="Proteomes" id="UP000311919"/>
    </source>
</evidence>
<gene>
    <name evidence="1" type="ORF">EWB00_005462</name>
</gene>
<evidence type="ECO:0000313" key="1">
    <source>
        <dbReference type="EMBL" id="TNN20104.1"/>
    </source>
</evidence>
<dbReference type="EMBL" id="SKCS01000036">
    <property type="protein sequence ID" value="TNN20104.1"/>
    <property type="molecule type" value="Genomic_DNA"/>
</dbReference>
<organism evidence="1 2">
    <name type="scientific">Schistosoma japonicum</name>
    <name type="common">Blood fluke</name>
    <dbReference type="NCBI Taxonomy" id="6182"/>
    <lineage>
        <taxon>Eukaryota</taxon>
        <taxon>Metazoa</taxon>
        <taxon>Spiralia</taxon>
        <taxon>Lophotrochozoa</taxon>
        <taxon>Platyhelminthes</taxon>
        <taxon>Trematoda</taxon>
        <taxon>Digenea</taxon>
        <taxon>Strigeidida</taxon>
        <taxon>Schistosomatoidea</taxon>
        <taxon>Schistosomatidae</taxon>
        <taxon>Schistosoma</taxon>
    </lineage>
</organism>
<keyword evidence="2" id="KW-1185">Reference proteome</keyword>
<proteinExistence type="predicted"/>
<dbReference type="STRING" id="6182.A0A4Z2DU71"/>